<dbReference type="FunFam" id="3.40.50.10140:FF:000007">
    <property type="entry name" value="Disease resistance protein (TIR-NBS-LRR class)"/>
    <property type="match status" value="1"/>
</dbReference>
<dbReference type="GO" id="GO:0043531">
    <property type="term" value="F:ADP binding"/>
    <property type="evidence" value="ECO:0007669"/>
    <property type="project" value="InterPro"/>
</dbReference>
<keyword evidence="4" id="KW-0520">NAD</keyword>
<dbReference type="Gene3D" id="3.40.50.300">
    <property type="entry name" value="P-loop containing nucleotide triphosphate hydrolases"/>
    <property type="match status" value="1"/>
</dbReference>
<dbReference type="InterPro" id="IPR036390">
    <property type="entry name" value="WH_DNA-bd_sf"/>
</dbReference>
<evidence type="ECO:0000256" key="1">
    <source>
        <dbReference type="ARBA" id="ARBA00022614"/>
    </source>
</evidence>
<keyword evidence="2" id="KW-0677">Repeat</keyword>
<dbReference type="InterPro" id="IPR042197">
    <property type="entry name" value="Apaf_helical"/>
</dbReference>
<dbReference type="Pfam" id="PF23282">
    <property type="entry name" value="WHD_ROQ1"/>
    <property type="match status" value="1"/>
</dbReference>
<feature type="domain" description="TIR" evidence="6">
    <location>
        <begin position="12"/>
        <end position="178"/>
    </location>
</feature>
<dbReference type="OrthoDB" id="1357022at2759"/>
<evidence type="ECO:0000259" key="6">
    <source>
        <dbReference type="PROSITE" id="PS50104"/>
    </source>
</evidence>
<name>A0A2U1L719_ARTAN</name>
<dbReference type="PRINTS" id="PR00364">
    <property type="entry name" value="DISEASERSIST"/>
</dbReference>
<feature type="compositionally biased region" description="Polar residues" evidence="5">
    <location>
        <begin position="770"/>
        <end position="785"/>
    </location>
</feature>
<dbReference type="Pfam" id="PF01582">
    <property type="entry name" value="TIR"/>
    <property type="match status" value="1"/>
</dbReference>
<keyword evidence="3" id="KW-0611">Plant defense</keyword>
<dbReference type="InterPro" id="IPR035897">
    <property type="entry name" value="Toll_tir_struct_dom_sf"/>
</dbReference>
<evidence type="ECO:0000256" key="5">
    <source>
        <dbReference type="SAM" id="MobiDB-lite"/>
    </source>
</evidence>
<accession>A0A2U1L719</accession>
<dbReference type="STRING" id="35608.A0A2U1L719"/>
<protein>
    <submittedName>
        <fullName evidence="7">Toll/interleukin-1 receptor (TIR) domain-containing protein</fullName>
    </submittedName>
</protein>
<evidence type="ECO:0000256" key="2">
    <source>
        <dbReference type="ARBA" id="ARBA00022737"/>
    </source>
</evidence>
<keyword evidence="8" id="KW-1185">Reference proteome</keyword>
<dbReference type="SUPFAM" id="SSF52200">
    <property type="entry name" value="Toll/Interleukin receptor TIR domain"/>
    <property type="match status" value="1"/>
</dbReference>
<dbReference type="InterPro" id="IPR044974">
    <property type="entry name" value="Disease_R_plants"/>
</dbReference>
<dbReference type="PANTHER" id="PTHR11017">
    <property type="entry name" value="LEUCINE-RICH REPEAT-CONTAINING PROTEIN"/>
    <property type="match status" value="1"/>
</dbReference>
<feature type="region of interest" description="Disordered" evidence="5">
    <location>
        <begin position="765"/>
        <end position="795"/>
    </location>
</feature>
<evidence type="ECO:0000313" key="8">
    <source>
        <dbReference type="Proteomes" id="UP000245207"/>
    </source>
</evidence>
<evidence type="ECO:0000256" key="4">
    <source>
        <dbReference type="ARBA" id="ARBA00023027"/>
    </source>
</evidence>
<dbReference type="InterPro" id="IPR058192">
    <property type="entry name" value="WHD_ROQ1-like"/>
</dbReference>
<dbReference type="Proteomes" id="UP000245207">
    <property type="component" value="Unassembled WGS sequence"/>
</dbReference>
<keyword evidence="1" id="KW-0433">Leucine-rich repeat</keyword>
<sequence>MASSSSSSSRSFKYDVFLSFRGEDTRKTFVDHLYTALQQRVMKTYKDDITLPKGESVGPALLEAIKESHIAVIVFSKNYADSSWCLDELIHIMKCRDEMGLTVIPVFYDVDPSEVRNQKNKFGEAFSKQEMKNVTKAELWRKALVDASNIAGWEPKNVANGHESAAIKEIVDTVFNRLFPLNLDVDEKLVGMRDRLQDLILRLKVRSGGVLMVGIWGLGGGGKTTLATSLYTVISSQFEGHCIIENIREESHKHGLKRLQEDILSAVFKTKVQVHSVAEGKRRIKSMLCHRNVLVILDDVDHLDQLEALAGSHNWFGDGSRIVITTRDEHLLRTHRVDDVSPVTLLSHEEAIWVFNAHAYNKKKHVRDYKELSSQVVSYAAGLPLALKVLGSFLYDKDEKEWMSTLDRLKDIPEMDIVEKLKISFHGLKPEEKNLFLDIACFFRGRSRNNAMEILDACGFHPDIGITVLIQKALITINPYGEFDMHDLVQEMAHYIVRGEHPDNPEKHSRVWKCEDIINMCIEDATTENDKIEAIGYLSPYWDPSQFFKFVSNLKKLRWIHVDMFSNDDNVEGPNFHSNELRYINWTHYPASPFPDSFQPMNLVVLKMKYSFQKELWRSHKGATAENHCVTLQLRGLDIPKGFTPCLREGSECTLQLPENWCSDFCGFLMCAVGKSYSVKTKITIKQVTGGLPGMDSEDGMVWKESVVDEITYVWYFPFDSEDGVVYREWILKWWDSKYKKLMFTIGMYGHLVSKFGVRLVSRKGGSRPTVETSAAEISTDSSGISDGKDDYTPGFKIERDSKDFLKIFPRGPKRIN</sequence>
<dbReference type="SMART" id="SM00255">
    <property type="entry name" value="TIR"/>
    <property type="match status" value="1"/>
</dbReference>
<gene>
    <name evidence="7" type="ORF">CTI12_AA523380</name>
</gene>
<dbReference type="InterPro" id="IPR000157">
    <property type="entry name" value="TIR_dom"/>
</dbReference>
<dbReference type="Gene3D" id="1.10.8.430">
    <property type="entry name" value="Helical domain of apoptotic protease-activating factors"/>
    <property type="match status" value="1"/>
</dbReference>
<evidence type="ECO:0000256" key="3">
    <source>
        <dbReference type="ARBA" id="ARBA00022821"/>
    </source>
</evidence>
<comment type="caution">
    <text evidence="7">The sequence shown here is derived from an EMBL/GenBank/DDBJ whole genome shotgun (WGS) entry which is preliminary data.</text>
</comment>
<proteinExistence type="predicted"/>
<dbReference type="PANTHER" id="PTHR11017:SF340">
    <property type="entry name" value="NB-ARC-RELATED"/>
    <property type="match status" value="1"/>
</dbReference>
<evidence type="ECO:0000313" key="7">
    <source>
        <dbReference type="EMBL" id="PWA44788.1"/>
    </source>
</evidence>
<dbReference type="EMBL" id="PKPP01011096">
    <property type="protein sequence ID" value="PWA44788.1"/>
    <property type="molecule type" value="Genomic_DNA"/>
</dbReference>
<organism evidence="7 8">
    <name type="scientific">Artemisia annua</name>
    <name type="common">Sweet wormwood</name>
    <dbReference type="NCBI Taxonomy" id="35608"/>
    <lineage>
        <taxon>Eukaryota</taxon>
        <taxon>Viridiplantae</taxon>
        <taxon>Streptophyta</taxon>
        <taxon>Embryophyta</taxon>
        <taxon>Tracheophyta</taxon>
        <taxon>Spermatophyta</taxon>
        <taxon>Magnoliopsida</taxon>
        <taxon>eudicotyledons</taxon>
        <taxon>Gunneridae</taxon>
        <taxon>Pentapetalae</taxon>
        <taxon>asterids</taxon>
        <taxon>campanulids</taxon>
        <taxon>Asterales</taxon>
        <taxon>Asteraceae</taxon>
        <taxon>Asteroideae</taxon>
        <taxon>Anthemideae</taxon>
        <taxon>Artemisiinae</taxon>
        <taxon>Artemisia</taxon>
    </lineage>
</organism>
<dbReference type="InterPro" id="IPR002182">
    <property type="entry name" value="NB-ARC"/>
</dbReference>
<dbReference type="Pfam" id="PF00931">
    <property type="entry name" value="NB-ARC"/>
    <property type="match status" value="1"/>
</dbReference>
<dbReference type="SUPFAM" id="SSF52540">
    <property type="entry name" value="P-loop containing nucleoside triphosphate hydrolases"/>
    <property type="match status" value="1"/>
</dbReference>
<dbReference type="PROSITE" id="PS50104">
    <property type="entry name" value="TIR"/>
    <property type="match status" value="1"/>
</dbReference>
<dbReference type="GO" id="GO:0007165">
    <property type="term" value="P:signal transduction"/>
    <property type="evidence" value="ECO:0007669"/>
    <property type="project" value="InterPro"/>
</dbReference>
<keyword evidence="7" id="KW-0675">Receptor</keyword>
<dbReference type="InterPro" id="IPR027417">
    <property type="entry name" value="P-loop_NTPase"/>
</dbReference>
<dbReference type="Gene3D" id="3.40.50.10140">
    <property type="entry name" value="Toll/interleukin-1 receptor homology (TIR) domain"/>
    <property type="match status" value="1"/>
</dbReference>
<dbReference type="GO" id="GO:0006952">
    <property type="term" value="P:defense response"/>
    <property type="evidence" value="ECO:0007669"/>
    <property type="project" value="UniProtKB-KW"/>
</dbReference>
<dbReference type="SUPFAM" id="SSF46785">
    <property type="entry name" value="Winged helix' DNA-binding domain"/>
    <property type="match status" value="1"/>
</dbReference>
<reference evidence="7 8" key="1">
    <citation type="journal article" date="2018" name="Mol. Plant">
        <title>The genome of Artemisia annua provides insight into the evolution of Asteraceae family and artemisinin biosynthesis.</title>
        <authorList>
            <person name="Shen Q."/>
            <person name="Zhang L."/>
            <person name="Liao Z."/>
            <person name="Wang S."/>
            <person name="Yan T."/>
            <person name="Shi P."/>
            <person name="Liu M."/>
            <person name="Fu X."/>
            <person name="Pan Q."/>
            <person name="Wang Y."/>
            <person name="Lv Z."/>
            <person name="Lu X."/>
            <person name="Zhang F."/>
            <person name="Jiang W."/>
            <person name="Ma Y."/>
            <person name="Chen M."/>
            <person name="Hao X."/>
            <person name="Li L."/>
            <person name="Tang Y."/>
            <person name="Lv G."/>
            <person name="Zhou Y."/>
            <person name="Sun X."/>
            <person name="Brodelius P.E."/>
            <person name="Rose J.K.C."/>
            <person name="Tang K."/>
        </authorList>
    </citation>
    <scope>NUCLEOTIDE SEQUENCE [LARGE SCALE GENOMIC DNA]</scope>
    <source>
        <strain evidence="8">cv. Huhao1</strain>
        <tissue evidence="7">Leaf</tissue>
    </source>
</reference>
<dbReference type="AlphaFoldDB" id="A0A2U1L719"/>